<dbReference type="EMBL" id="JBHEZZ010000025">
    <property type="protein sequence ID" value="MFC1405953.1"/>
    <property type="molecule type" value="Genomic_DNA"/>
</dbReference>
<feature type="region of interest" description="Disordered" evidence="3">
    <location>
        <begin position="123"/>
        <end position="143"/>
    </location>
</feature>
<evidence type="ECO:0000313" key="6">
    <source>
        <dbReference type="Proteomes" id="UP001592528"/>
    </source>
</evidence>
<evidence type="ECO:0000259" key="4">
    <source>
        <dbReference type="PROSITE" id="PS50801"/>
    </source>
</evidence>
<comment type="caution">
    <text evidence="5">The sequence shown here is derived from an EMBL/GenBank/DDBJ whole genome shotgun (WGS) entry which is preliminary data.</text>
</comment>
<dbReference type="SUPFAM" id="SSF52091">
    <property type="entry name" value="SpoIIaa-like"/>
    <property type="match status" value="1"/>
</dbReference>
<comment type="similarity">
    <text evidence="1 2">Belongs to the anti-sigma-factor antagonist family.</text>
</comment>
<dbReference type="PANTHER" id="PTHR33495:SF2">
    <property type="entry name" value="ANTI-SIGMA FACTOR ANTAGONIST TM_1081-RELATED"/>
    <property type="match status" value="1"/>
</dbReference>
<evidence type="ECO:0000256" key="3">
    <source>
        <dbReference type="SAM" id="MobiDB-lite"/>
    </source>
</evidence>
<dbReference type="Pfam" id="PF01740">
    <property type="entry name" value="STAS"/>
    <property type="match status" value="1"/>
</dbReference>
<name>A0ABV6UWY8_9ACTN</name>
<dbReference type="NCBIfam" id="TIGR00377">
    <property type="entry name" value="ant_ant_sig"/>
    <property type="match status" value="1"/>
</dbReference>
<proteinExistence type="inferred from homology"/>
<dbReference type="InterPro" id="IPR002645">
    <property type="entry name" value="STAS_dom"/>
</dbReference>
<dbReference type="InterPro" id="IPR036513">
    <property type="entry name" value="STAS_dom_sf"/>
</dbReference>
<reference evidence="5 6" key="1">
    <citation type="submission" date="2024-09" db="EMBL/GenBank/DDBJ databases">
        <authorList>
            <person name="Lee S.D."/>
        </authorList>
    </citation>
    <scope>NUCLEOTIDE SEQUENCE [LARGE SCALE GENOMIC DNA]</scope>
    <source>
        <strain evidence="5 6">N1-5</strain>
    </source>
</reference>
<dbReference type="PANTHER" id="PTHR33495">
    <property type="entry name" value="ANTI-SIGMA FACTOR ANTAGONIST TM_1081-RELATED-RELATED"/>
    <property type="match status" value="1"/>
</dbReference>
<evidence type="ECO:0000313" key="5">
    <source>
        <dbReference type="EMBL" id="MFC1405953.1"/>
    </source>
</evidence>
<dbReference type="InterPro" id="IPR003658">
    <property type="entry name" value="Anti-sigma_ant"/>
</dbReference>
<evidence type="ECO:0000256" key="2">
    <source>
        <dbReference type="RuleBase" id="RU003749"/>
    </source>
</evidence>
<feature type="compositionally biased region" description="Low complexity" evidence="3">
    <location>
        <begin position="134"/>
        <end position="143"/>
    </location>
</feature>
<gene>
    <name evidence="5" type="ORF">ACEZDJ_32140</name>
</gene>
<accession>A0ABV6UWY8</accession>
<dbReference type="Gene3D" id="3.30.750.24">
    <property type="entry name" value="STAS domain"/>
    <property type="match status" value="1"/>
</dbReference>
<keyword evidence="6" id="KW-1185">Reference proteome</keyword>
<dbReference type="CDD" id="cd07043">
    <property type="entry name" value="STAS_anti-anti-sigma_factors"/>
    <property type="match status" value="1"/>
</dbReference>
<organism evidence="5 6">
    <name type="scientific">Streptacidiphilus cavernicola</name>
    <dbReference type="NCBI Taxonomy" id="3342716"/>
    <lineage>
        <taxon>Bacteria</taxon>
        <taxon>Bacillati</taxon>
        <taxon>Actinomycetota</taxon>
        <taxon>Actinomycetes</taxon>
        <taxon>Kitasatosporales</taxon>
        <taxon>Streptomycetaceae</taxon>
        <taxon>Streptacidiphilus</taxon>
    </lineage>
</organism>
<dbReference type="Proteomes" id="UP001592528">
    <property type="component" value="Unassembled WGS sequence"/>
</dbReference>
<evidence type="ECO:0000256" key="1">
    <source>
        <dbReference type="ARBA" id="ARBA00009013"/>
    </source>
</evidence>
<protein>
    <recommendedName>
        <fullName evidence="2">Anti-sigma factor antagonist</fullName>
    </recommendedName>
</protein>
<feature type="domain" description="STAS" evidence="4">
    <location>
        <begin position="4"/>
        <end position="125"/>
    </location>
</feature>
<dbReference type="PROSITE" id="PS50801">
    <property type="entry name" value="STAS"/>
    <property type="match status" value="1"/>
</dbReference>
<sequence>MSTLTVTAEALDNWTLLRVAGEIDLATGAVVRDQVHDAVAAGQRRILLDLSEVRFCDSTGVGVLIAARRLLRSCSGELRLVLPAARDNRGSSNSYNSEVHRVFNALGIRRLFDIHPDLVSASGPASCPVGSGGRSEVSSRVAE</sequence>
<dbReference type="RefSeq" id="WP_051724854.1">
    <property type="nucleotide sequence ID" value="NZ_JBHEZZ010000025.1"/>
</dbReference>